<organism evidence="2 3">
    <name type="scientific">Monilinia fructicola</name>
    <name type="common">Brown rot fungus</name>
    <name type="synonym">Ciboria fructicola</name>
    <dbReference type="NCBI Taxonomy" id="38448"/>
    <lineage>
        <taxon>Eukaryota</taxon>
        <taxon>Fungi</taxon>
        <taxon>Dikarya</taxon>
        <taxon>Ascomycota</taxon>
        <taxon>Pezizomycotina</taxon>
        <taxon>Leotiomycetes</taxon>
        <taxon>Helotiales</taxon>
        <taxon>Sclerotiniaceae</taxon>
        <taxon>Monilinia</taxon>
    </lineage>
</organism>
<proteinExistence type="predicted"/>
<evidence type="ECO:0000313" key="2">
    <source>
        <dbReference type="EMBL" id="KAA8565928.1"/>
    </source>
</evidence>
<dbReference type="Proteomes" id="UP000322873">
    <property type="component" value="Unassembled WGS sequence"/>
</dbReference>
<dbReference type="EMBL" id="VICG01000013">
    <property type="protein sequence ID" value="KAA8565928.1"/>
    <property type="molecule type" value="Genomic_DNA"/>
</dbReference>
<feature type="compositionally biased region" description="Basic residues" evidence="1">
    <location>
        <begin position="51"/>
        <end position="64"/>
    </location>
</feature>
<gene>
    <name evidence="2" type="ORF">EYC84_009737</name>
</gene>
<dbReference type="AlphaFoldDB" id="A0A5M9J8I7"/>
<comment type="caution">
    <text evidence="2">The sequence shown here is derived from an EMBL/GenBank/DDBJ whole genome shotgun (WGS) entry which is preliminary data.</text>
</comment>
<evidence type="ECO:0000313" key="3">
    <source>
        <dbReference type="Proteomes" id="UP000322873"/>
    </source>
</evidence>
<keyword evidence="3" id="KW-1185">Reference proteome</keyword>
<feature type="region of interest" description="Disordered" evidence="1">
    <location>
        <begin position="47"/>
        <end position="75"/>
    </location>
</feature>
<sequence>MHSCSYKQRQHPIRSAPTIELESTSANPSGNDFFHKFCIPLTNNTNQAVSRKTRHKSSKEKHKGNMITRYYPVQI</sequence>
<protein>
    <submittedName>
        <fullName evidence="2">Uncharacterized protein</fullName>
    </submittedName>
</protein>
<reference evidence="2 3" key="1">
    <citation type="submission" date="2019-06" db="EMBL/GenBank/DDBJ databases">
        <title>Genome Sequence of the Brown Rot Fungal Pathogen Monilinia fructicola.</title>
        <authorList>
            <person name="De Miccolis Angelini R.M."/>
            <person name="Landi L."/>
            <person name="Abate D."/>
            <person name="Pollastro S."/>
            <person name="Romanazzi G."/>
            <person name="Faretra F."/>
        </authorList>
    </citation>
    <scope>NUCLEOTIDE SEQUENCE [LARGE SCALE GENOMIC DNA]</scope>
    <source>
        <strain evidence="2 3">Mfrc123</strain>
    </source>
</reference>
<evidence type="ECO:0000256" key="1">
    <source>
        <dbReference type="SAM" id="MobiDB-lite"/>
    </source>
</evidence>
<feature type="region of interest" description="Disordered" evidence="1">
    <location>
        <begin position="1"/>
        <end position="27"/>
    </location>
</feature>
<accession>A0A5M9J8I7</accession>
<name>A0A5M9J8I7_MONFR</name>